<dbReference type="EMBL" id="PQXK01000208">
    <property type="protein sequence ID" value="TGO34198.1"/>
    <property type="molecule type" value="Genomic_DNA"/>
</dbReference>
<comment type="caution">
    <text evidence="1">The sequence shown here is derived from an EMBL/GenBank/DDBJ whole genome shotgun (WGS) entry which is preliminary data.</text>
</comment>
<reference evidence="1 2" key="1">
    <citation type="submission" date="2017-12" db="EMBL/GenBank/DDBJ databases">
        <title>Comparative genomics of Botrytis spp.</title>
        <authorList>
            <person name="Valero-Jimenez C.A."/>
            <person name="Tapia P."/>
            <person name="Veloso J."/>
            <person name="Silva-Moreno E."/>
            <person name="Staats M."/>
            <person name="Valdes J.H."/>
            <person name="Van Kan J.A.L."/>
        </authorList>
    </citation>
    <scope>NUCLEOTIDE SEQUENCE [LARGE SCALE GENOMIC DNA]</scope>
    <source>
        <strain evidence="1 2">Bh0001</strain>
    </source>
</reference>
<organism evidence="1 2">
    <name type="scientific">Botrytis hyacinthi</name>
    <dbReference type="NCBI Taxonomy" id="278943"/>
    <lineage>
        <taxon>Eukaryota</taxon>
        <taxon>Fungi</taxon>
        <taxon>Dikarya</taxon>
        <taxon>Ascomycota</taxon>
        <taxon>Pezizomycotina</taxon>
        <taxon>Leotiomycetes</taxon>
        <taxon>Helotiales</taxon>
        <taxon>Sclerotiniaceae</taxon>
        <taxon>Botrytis</taxon>
    </lineage>
</organism>
<accession>A0A4Z1GDM1</accession>
<evidence type="ECO:0008006" key="3">
    <source>
        <dbReference type="Google" id="ProtNLM"/>
    </source>
</evidence>
<dbReference type="AlphaFoldDB" id="A0A4Z1GDM1"/>
<dbReference type="Proteomes" id="UP000297814">
    <property type="component" value="Unassembled WGS sequence"/>
</dbReference>
<name>A0A4Z1GDM1_9HELO</name>
<proteinExistence type="predicted"/>
<keyword evidence="2" id="KW-1185">Reference proteome</keyword>
<sequence>MTISKLFQSRIINRKLHLRGLSLGLVSRALVCDVPDSVSPSQSIFKALRVFRTWCCAVEASSLYATRQESGSALHFTIHASVHNHKEELDVDKEVFALLYDWTLYPNCQVLELSQAKKAHELFLEAEGGDELLFEKAFSKIVTFLSTPSIDKKLPAIDPLSNSNSKPSVALVHEDFLLEVVKITMRLIEIQNHSLVLLDSCYGLAAYTAREGDEVYLLKGLDVPVVLRPTGENYSFIGLCSYIHGVMEGQRWPKDESELQDLVLV</sequence>
<evidence type="ECO:0000313" key="1">
    <source>
        <dbReference type="EMBL" id="TGO34198.1"/>
    </source>
</evidence>
<evidence type="ECO:0000313" key="2">
    <source>
        <dbReference type="Proteomes" id="UP000297814"/>
    </source>
</evidence>
<protein>
    <recommendedName>
        <fullName evidence="3">Heterokaryon incompatibility domain-containing protein</fullName>
    </recommendedName>
</protein>
<gene>
    <name evidence="1" type="ORF">BHYA_0208g00170</name>
</gene>